<dbReference type="STRING" id="35608.A0A2U1KGZ8"/>
<reference evidence="1 2" key="1">
    <citation type="journal article" date="2018" name="Mol. Plant">
        <title>The genome of Artemisia annua provides insight into the evolution of Asteraceae family and artemisinin biosynthesis.</title>
        <authorList>
            <person name="Shen Q."/>
            <person name="Zhang L."/>
            <person name="Liao Z."/>
            <person name="Wang S."/>
            <person name="Yan T."/>
            <person name="Shi P."/>
            <person name="Liu M."/>
            <person name="Fu X."/>
            <person name="Pan Q."/>
            <person name="Wang Y."/>
            <person name="Lv Z."/>
            <person name="Lu X."/>
            <person name="Zhang F."/>
            <person name="Jiang W."/>
            <person name="Ma Y."/>
            <person name="Chen M."/>
            <person name="Hao X."/>
            <person name="Li L."/>
            <person name="Tang Y."/>
            <person name="Lv G."/>
            <person name="Zhou Y."/>
            <person name="Sun X."/>
            <person name="Brodelius P.E."/>
            <person name="Rose J.K.C."/>
            <person name="Tang K."/>
        </authorList>
    </citation>
    <scope>NUCLEOTIDE SEQUENCE [LARGE SCALE GENOMIC DNA]</scope>
    <source>
        <strain evidence="2">cv. Huhao1</strain>
        <tissue evidence="1">Leaf</tissue>
    </source>
</reference>
<organism evidence="1 2">
    <name type="scientific">Artemisia annua</name>
    <name type="common">Sweet wormwood</name>
    <dbReference type="NCBI Taxonomy" id="35608"/>
    <lineage>
        <taxon>Eukaryota</taxon>
        <taxon>Viridiplantae</taxon>
        <taxon>Streptophyta</taxon>
        <taxon>Embryophyta</taxon>
        <taxon>Tracheophyta</taxon>
        <taxon>Spermatophyta</taxon>
        <taxon>Magnoliopsida</taxon>
        <taxon>eudicotyledons</taxon>
        <taxon>Gunneridae</taxon>
        <taxon>Pentapetalae</taxon>
        <taxon>asterids</taxon>
        <taxon>campanulids</taxon>
        <taxon>Asterales</taxon>
        <taxon>Asteraceae</taxon>
        <taxon>Asteroideae</taxon>
        <taxon>Anthemideae</taxon>
        <taxon>Artemisiinae</taxon>
        <taxon>Artemisia</taxon>
    </lineage>
</organism>
<dbReference type="AlphaFoldDB" id="A0A2U1KGZ8"/>
<comment type="caution">
    <text evidence="1">The sequence shown here is derived from an EMBL/GenBank/DDBJ whole genome shotgun (WGS) entry which is preliminary data.</text>
</comment>
<accession>A0A2U1KGZ8</accession>
<gene>
    <name evidence="1" type="ORF">CTI12_AA603720</name>
</gene>
<dbReference type="Proteomes" id="UP000245207">
    <property type="component" value="Unassembled WGS sequence"/>
</dbReference>
<protein>
    <submittedName>
        <fullName evidence="1">Thioredoxin-like fold protein</fullName>
    </submittedName>
</protein>
<evidence type="ECO:0000313" key="2">
    <source>
        <dbReference type="Proteomes" id="UP000245207"/>
    </source>
</evidence>
<keyword evidence="2" id="KW-1185">Reference proteome</keyword>
<evidence type="ECO:0000313" key="1">
    <source>
        <dbReference type="EMBL" id="PWA36060.1"/>
    </source>
</evidence>
<proteinExistence type="predicted"/>
<dbReference type="OrthoDB" id="72053at2759"/>
<dbReference type="EMBL" id="PKPP01018862">
    <property type="protein sequence ID" value="PWA36060.1"/>
    <property type="molecule type" value="Genomic_DNA"/>
</dbReference>
<sequence length="89" mass="10520">MDGRIILGKVDCTEERDLCKRDEHGNHDHESYYGDRNTDSLVQEMEHLVTPNDLESRKLSLNERYRQIKFSEEKKTPHHVKLDVELKGL</sequence>
<name>A0A2U1KGZ8_ARTAN</name>
<dbReference type="CDD" id="cd02961">
    <property type="entry name" value="PDI_a_family"/>
    <property type="match status" value="1"/>
</dbReference>